<dbReference type="InterPro" id="IPR029058">
    <property type="entry name" value="AB_hydrolase_fold"/>
</dbReference>
<dbReference type="GO" id="GO:0016787">
    <property type="term" value="F:hydrolase activity"/>
    <property type="evidence" value="ECO:0007669"/>
    <property type="project" value="UniProtKB-KW"/>
</dbReference>
<evidence type="ECO:0000259" key="2">
    <source>
        <dbReference type="Pfam" id="PF00326"/>
    </source>
</evidence>
<gene>
    <name evidence="3" type="ORF">AMD01_13250</name>
</gene>
<evidence type="ECO:0000313" key="3">
    <source>
        <dbReference type="EMBL" id="KOO44251.1"/>
    </source>
</evidence>
<dbReference type="InterPro" id="IPR001375">
    <property type="entry name" value="Peptidase_S9_cat"/>
</dbReference>
<dbReference type="Pfam" id="PF00326">
    <property type="entry name" value="Peptidase_S9"/>
    <property type="match status" value="1"/>
</dbReference>
<organism evidence="3 4">
    <name type="scientific">Priestia koreensis</name>
    <dbReference type="NCBI Taxonomy" id="284581"/>
    <lineage>
        <taxon>Bacteria</taxon>
        <taxon>Bacillati</taxon>
        <taxon>Bacillota</taxon>
        <taxon>Bacilli</taxon>
        <taxon>Bacillales</taxon>
        <taxon>Bacillaceae</taxon>
        <taxon>Priestia</taxon>
    </lineage>
</organism>
<keyword evidence="1" id="KW-1133">Transmembrane helix</keyword>
<keyword evidence="4" id="KW-1185">Reference proteome</keyword>
<comment type="caution">
    <text evidence="3">The sequence shown here is derived from an EMBL/GenBank/DDBJ whole genome shotgun (WGS) entry which is preliminary data.</text>
</comment>
<dbReference type="PATRIC" id="fig|284581.3.peg.4774"/>
<keyword evidence="1" id="KW-0812">Transmembrane</keyword>
<feature type="transmembrane region" description="Helical" evidence="1">
    <location>
        <begin position="7"/>
        <end position="24"/>
    </location>
</feature>
<accession>A0A0M0KZK6</accession>
<dbReference type="AlphaFoldDB" id="A0A0M0KZK6"/>
<dbReference type="PANTHER" id="PTHR43358:SF4">
    <property type="entry name" value="ALPHA_BETA HYDROLASE FOLD-1 DOMAIN-CONTAINING PROTEIN"/>
    <property type="match status" value="1"/>
</dbReference>
<dbReference type="SUPFAM" id="SSF53474">
    <property type="entry name" value="alpha/beta-Hydrolases"/>
    <property type="match status" value="1"/>
</dbReference>
<evidence type="ECO:0000256" key="1">
    <source>
        <dbReference type="SAM" id="Phobius"/>
    </source>
</evidence>
<dbReference type="RefSeq" id="WP_053401904.1">
    <property type="nucleotide sequence ID" value="NZ_LILC01000016.1"/>
</dbReference>
<feature type="domain" description="Peptidase S9 prolyl oligopeptidase catalytic" evidence="2">
    <location>
        <begin position="111"/>
        <end position="307"/>
    </location>
</feature>
<keyword evidence="3" id="KW-0378">Hydrolase</keyword>
<dbReference type="STRING" id="284581.AMD01_13250"/>
<sequence>MKKSVKVGIGLAGASLVGLGYYLYDFAISNKEKKFLAHEEDLEESVAKLVQEGEDWVATNPGEELHARSVDGLRLSATYVAPNAPSNQLVILVHGYGATGKDMSSFGYAYHQKGFHVLSPDNRGHGNSEGNYIGFGWHDRQDIMKWIDVMKEKLGDHINIILHGISMGGATVLMTSGESLPPQVKCIIADCSYTSVNDILSYQLKQMFKLPKFPILPITSVITKLKAGYTFGEVSAIRQVQKATVPILFIHGDADTFVPTEMVYTLYDACPTKKKLLIVPNAEHAMGYFRDPKTYGDTIEGFIKEATEKSELLHA</sequence>
<dbReference type="Gene3D" id="3.40.50.1820">
    <property type="entry name" value="alpha/beta hydrolase"/>
    <property type="match status" value="1"/>
</dbReference>
<protein>
    <submittedName>
        <fullName evidence="3">Alpha/beta hydrolase</fullName>
    </submittedName>
</protein>
<dbReference type="Proteomes" id="UP000037558">
    <property type="component" value="Unassembled WGS sequence"/>
</dbReference>
<dbReference type="EMBL" id="LILC01000016">
    <property type="protein sequence ID" value="KOO44251.1"/>
    <property type="molecule type" value="Genomic_DNA"/>
</dbReference>
<dbReference type="OrthoDB" id="9776685at2"/>
<dbReference type="InterPro" id="IPR052920">
    <property type="entry name" value="DNA-binding_regulatory"/>
</dbReference>
<name>A0A0M0KZK6_9BACI</name>
<dbReference type="PANTHER" id="PTHR43358">
    <property type="entry name" value="ALPHA/BETA-HYDROLASE"/>
    <property type="match status" value="1"/>
</dbReference>
<proteinExistence type="predicted"/>
<evidence type="ECO:0000313" key="4">
    <source>
        <dbReference type="Proteomes" id="UP000037558"/>
    </source>
</evidence>
<reference evidence="4" key="1">
    <citation type="submission" date="2015-08" db="EMBL/GenBank/DDBJ databases">
        <title>Fjat-14210 dsm16467.</title>
        <authorList>
            <person name="Liu B."/>
            <person name="Wang J."/>
            <person name="Zhu Y."/>
            <person name="Liu G."/>
            <person name="Chen Q."/>
            <person name="Chen Z."/>
            <person name="Lan J."/>
            <person name="Che J."/>
            <person name="Ge C."/>
            <person name="Shi H."/>
            <person name="Pan Z."/>
            <person name="Liu X."/>
        </authorList>
    </citation>
    <scope>NUCLEOTIDE SEQUENCE [LARGE SCALE GENOMIC DNA]</scope>
    <source>
        <strain evidence="4">DSM 16467</strain>
    </source>
</reference>
<keyword evidence="1" id="KW-0472">Membrane</keyword>